<dbReference type="PANTHER" id="PTHR47505:SF1">
    <property type="entry name" value="DNA UTILIZATION PROTEIN YHGH"/>
    <property type="match status" value="1"/>
</dbReference>
<dbReference type="EMBL" id="CP035495">
    <property type="protein sequence ID" value="QAY63332.1"/>
    <property type="molecule type" value="Genomic_DNA"/>
</dbReference>
<keyword evidence="3" id="KW-1185">Reference proteome</keyword>
<proteinExistence type="inferred from homology"/>
<dbReference type="InterPro" id="IPR000836">
    <property type="entry name" value="PRTase_dom"/>
</dbReference>
<name>A0A4P6EL03_9MICO</name>
<comment type="similarity">
    <text evidence="1">Belongs to the ComF/GntX family.</text>
</comment>
<evidence type="ECO:0000256" key="1">
    <source>
        <dbReference type="ARBA" id="ARBA00008007"/>
    </source>
</evidence>
<reference evidence="2 3" key="1">
    <citation type="submission" date="2019-01" db="EMBL/GenBank/DDBJ databases">
        <title>Genome sequencing of strain 2JSPR-7.</title>
        <authorList>
            <person name="Heo J."/>
            <person name="Kim S.-J."/>
            <person name="Kim J.-S."/>
            <person name="Hong S.-B."/>
            <person name="Kwon S.-W."/>
        </authorList>
    </citation>
    <scope>NUCLEOTIDE SEQUENCE [LARGE SCALE GENOMIC DNA]</scope>
    <source>
        <strain evidence="2 3">2JSPR-7</strain>
    </source>
</reference>
<dbReference type="SUPFAM" id="SSF53271">
    <property type="entry name" value="PRTase-like"/>
    <property type="match status" value="1"/>
</dbReference>
<dbReference type="InterPro" id="IPR029057">
    <property type="entry name" value="PRTase-like"/>
</dbReference>
<dbReference type="KEGG" id="xyl:ET495_08810"/>
<dbReference type="Proteomes" id="UP000291758">
    <property type="component" value="Chromosome"/>
</dbReference>
<dbReference type="OrthoDB" id="5242900at2"/>
<dbReference type="AlphaFoldDB" id="A0A4P6EL03"/>
<evidence type="ECO:0000313" key="3">
    <source>
        <dbReference type="Proteomes" id="UP000291758"/>
    </source>
</evidence>
<sequence>MPSPVVALLRELARVVVPVECPGCGATDVPWCGPCAESFGQDPVRVERDVPRLDRVDGVGPLPVWALTRYEGPVRGVVVAWKDRARSDLDTVLVRAAARAAAGLAPTLHDVVGRRPLLVVPAPSSPASRRARGRDHLAPLARVVAAAVGGAVAPALRRGRGADQVGLGARARGANVTVRADVRALAAAGRRTGRGGAPACLLVDDVVTTGATLAASERCLEAVGADVVGAFVLAATPPPGRFADLHAPRAP</sequence>
<organism evidence="2 3">
    <name type="scientific">Xylanimonas allomyrinae</name>
    <dbReference type="NCBI Taxonomy" id="2509459"/>
    <lineage>
        <taxon>Bacteria</taxon>
        <taxon>Bacillati</taxon>
        <taxon>Actinomycetota</taxon>
        <taxon>Actinomycetes</taxon>
        <taxon>Micrococcales</taxon>
        <taxon>Promicromonosporaceae</taxon>
        <taxon>Xylanimonas</taxon>
    </lineage>
</organism>
<protein>
    <submittedName>
        <fullName evidence="2">ComF family protein</fullName>
    </submittedName>
</protein>
<dbReference type="CDD" id="cd06223">
    <property type="entry name" value="PRTases_typeI"/>
    <property type="match status" value="1"/>
</dbReference>
<evidence type="ECO:0000313" key="2">
    <source>
        <dbReference type="EMBL" id="QAY63332.1"/>
    </source>
</evidence>
<gene>
    <name evidence="2" type="ORF">ET495_08810</name>
</gene>
<dbReference type="Gene3D" id="3.40.50.2020">
    <property type="match status" value="1"/>
</dbReference>
<dbReference type="PANTHER" id="PTHR47505">
    <property type="entry name" value="DNA UTILIZATION PROTEIN YHGH"/>
    <property type="match status" value="1"/>
</dbReference>
<dbReference type="RefSeq" id="WP_129204328.1">
    <property type="nucleotide sequence ID" value="NZ_CP035495.1"/>
</dbReference>
<accession>A0A4P6EL03</accession>
<dbReference type="InterPro" id="IPR051910">
    <property type="entry name" value="ComF/GntX_DNA_util-trans"/>
</dbReference>